<gene>
    <name evidence="2" type="ORF">UFOPK3914_01717</name>
</gene>
<dbReference type="EMBL" id="CAFBOG010000202">
    <property type="protein sequence ID" value="CAB4993172.1"/>
    <property type="molecule type" value="Genomic_DNA"/>
</dbReference>
<dbReference type="AlphaFoldDB" id="A0A6J7NR92"/>
<evidence type="ECO:0000256" key="1">
    <source>
        <dbReference type="SAM" id="Phobius"/>
    </source>
</evidence>
<accession>A0A6J7NR92</accession>
<feature type="transmembrane region" description="Helical" evidence="1">
    <location>
        <begin position="241"/>
        <end position="260"/>
    </location>
</feature>
<organism evidence="2">
    <name type="scientific">freshwater metagenome</name>
    <dbReference type="NCBI Taxonomy" id="449393"/>
    <lineage>
        <taxon>unclassified sequences</taxon>
        <taxon>metagenomes</taxon>
        <taxon>ecological metagenomes</taxon>
    </lineage>
</organism>
<keyword evidence="1" id="KW-0812">Transmembrane</keyword>
<name>A0A6J7NR92_9ZZZZ</name>
<keyword evidence="1" id="KW-0472">Membrane</keyword>
<keyword evidence="1" id="KW-1133">Transmembrane helix</keyword>
<reference evidence="2" key="1">
    <citation type="submission" date="2020-05" db="EMBL/GenBank/DDBJ databases">
        <authorList>
            <person name="Chiriac C."/>
            <person name="Salcher M."/>
            <person name="Ghai R."/>
            <person name="Kavagutti S V."/>
        </authorList>
    </citation>
    <scope>NUCLEOTIDE SEQUENCE</scope>
</reference>
<proteinExistence type="predicted"/>
<evidence type="ECO:0000313" key="2">
    <source>
        <dbReference type="EMBL" id="CAB4993172.1"/>
    </source>
</evidence>
<protein>
    <submittedName>
        <fullName evidence="2">Unannotated protein</fullName>
    </submittedName>
</protein>
<sequence>MLTTETKPELGSLRILGYLRKFVAATALACGVALLLTPTLAIAAEGETDAPATASATPSKISVVETPDPEQGACLEFWLALSVQVSSSANNFVVTVVASAPLCEPLEATAVIYSMPGNGVAWPQQLAEAQKFTISQAGTTVITFSKDCLPVRFDIVTGETPQTISTTGEWTAPLPWNQPPDWEYWGYPCPPPTTASTSTTAPVSVPPATTVVEPTAVVLAATLNREPPPQELAFTGSASNLLAAAGLSLILLGSLLVLVAKRPANES</sequence>